<feature type="transmembrane region" description="Helical" evidence="1">
    <location>
        <begin position="24"/>
        <end position="47"/>
    </location>
</feature>
<accession>A0ABS4U9W7</accession>
<evidence type="ECO:0000313" key="3">
    <source>
        <dbReference type="Proteomes" id="UP001519305"/>
    </source>
</evidence>
<keyword evidence="1" id="KW-0472">Membrane</keyword>
<sequence>MTDPEFPRDYKKLHGAPYDPDPGVAAYLAFIGVILIIAVITLIFSTLT</sequence>
<dbReference type="EMBL" id="JAGINY010000001">
    <property type="protein sequence ID" value="MBP2333332.1"/>
    <property type="molecule type" value="Genomic_DNA"/>
</dbReference>
<comment type="caution">
    <text evidence="2">The sequence shown here is derived from an EMBL/GenBank/DDBJ whole genome shotgun (WGS) entry which is preliminary data.</text>
</comment>
<organism evidence="2 3">
    <name type="scientific">Corynebacterium freneyi</name>
    <dbReference type="NCBI Taxonomy" id="134034"/>
    <lineage>
        <taxon>Bacteria</taxon>
        <taxon>Bacillati</taxon>
        <taxon>Actinomycetota</taxon>
        <taxon>Actinomycetes</taxon>
        <taxon>Mycobacteriales</taxon>
        <taxon>Corynebacteriaceae</taxon>
        <taxon>Corynebacterium</taxon>
    </lineage>
</organism>
<evidence type="ECO:0000256" key="1">
    <source>
        <dbReference type="SAM" id="Phobius"/>
    </source>
</evidence>
<evidence type="ECO:0000313" key="2">
    <source>
        <dbReference type="EMBL" id="MBP2333332.1"/>
    </source>
</evidence>
<proteinExistence type="predicted"/>
<dbReference type="RefSeq" id="WP_209653992.1">
    <property type="nucleotide sequence ID" value="NZ_CP047357.1"/>
</dbReference>
<keyword evidence="3" id="KW-1185">Reference proteome</keyword>
<reference evidence="2 3" key="1">
    <citation type="submission" date="2021-03" db="EMBL/GenBank/DDBJ databases">
        <title>Sequencing the genomes of 1000 actinobacteria strains.</title>
        <authorList>
            <person name="Klenk H.-P."/>
        </authorList>
    </citation>
    <scope>NUCLEOTIDE SEQUENCE [LARGE SCALE GENOMIC DNA]</scope>
    <source>
        <strain evidence="2 3">DSM 44506</strain>
    </source>
</reference>
<keyword evidence="1" id="KW-0812">Transmembrane</keyword>
<dbReference type="Proteomes" id="UP001519305">
    <property type="component" value="Unassembled WGS sequence"/>
</dbReference>
<keyword evidence="1" id="KW-1133">Transmembrane helix</keyword>
<protein>
    <submittedName>
        <fullName evidence="2">Uncharacterized protein</fullName>
    </submittedName>
</protein>
<name>A0ABS4U9W7_9CORY</name>
<gene>
    <name evidence="2" type="ORF">JOF33_002031</name>
</gene>